<keyword evidence="3" id="KW-1185">Reference proteome</keyword>
<keyword evidence="1" id="KW-0812">Transmembrane</keyword>
<dbReference type="AlphaFoldDB" id="A0AAQ3NYV2"/>
<name>A0AAQ3NYV2_VIGMU</name>
<organism evidence="2 3">
    <name type="scientific">Vigna mungo</name>
    <name type="common">Black gram</name>
    <name type="synonym">Phaseolus mungo</name>
    <dbReference type="NCBI Taxonomy" id="3915"/>
    <lineage>
        <taxon>Eukaryota</taxon>
        <taxon>Viridiplantae</taxon>
        <taxon>Streptophyta</taxon>
        <taxon>Embryophyta</taxon>
        <taxon>Tracheophyta</taxon>
        <taxon>Spermatophyta</taxon>
        <taxon>Magnoliopsida</taxon>
        <taxon>eudicotyledons</taxon>
        <taxon>Gunneridae</taxon>
        <taxon>Pentapetalae</taxon>
        <taxon>rosids</taxon>
        <taxon>fabids</taxon>
        <taxon>Fabales</taxon>
        <taxon>Fabaceae</taxon>
        <taxon>Papilionoideae</taxon>
        <taxon>50 kb inversion clade</taxon>
        <taxon>NPAAA clade</taxon>
        <taxon>indigoferoid/millettioid clade</taxon>
        <taxon>Phaseoleae</taxon>
        <taxon>Vigna</taxon>
    </lineage>
</organism>
<dbReference type="EMBL" id="CP144699">
    <property type="protein sequence ID" value="WVZ18569.1"/>
    <property type="molecule type" value="Genomic_DNA"/>
</dbReference>
<keyword evidence="1" id="KW-1133">Transmembrane helix</keyword>
<dbReference type="Proteomes" id="UP001374535">
    <property type="component" value="Chromosome 2"/>
</dbReference>
<feature type="transmembrane region" description="Helical" evidence="1">
    <location>
        <begin position="89"/>
        <end position="111"/>
    </location>
</feature>
<evidence type="ECO:0000313" key="3">
    <source>
        <dbReference type="Proteomes" id="UP001374535"/>
    </source>
</evidence>
<reference evidence="2 3" key="1">
    <citation type="journal article" date="2023" name="Life. Sci Alliance">
        <title>Evolutionary insights into 3D genome organization and epigenetic landscape of Vigna mungo.</title>
        <authorList>
            <person name="Junaid A."/>
            <person name="Singh B."/>
            <person name="Bhatia S."/>
        </authorList>
    </citation>
    <scope>NUCLEOTIDE SEQUENCE [LARGE SCALE GENOMIC DNA]</scope>
    <source>
        <strain evidence="2">Urdbean</strain>
    </source>
</reference>
<evidence type="ECO:0000256" key="1">
    <source>
        <dbReference type="SAM" id="Phobius"/>
    </source>
</evidence>
<feature type="non-terminal residue" evidence="2">
    <location>
        <position position="112"/>
    </location>
</feature>
<evidence type="ECO:0000313" key="2">
    <source>
        <dbReference type="EMBL" id="WVZ18569.1"/>
    </source>
</evidence>
<gene>
    <name evidence="2" type="ORF">V8G54_005891</name>
</gene>
<protein>
    <submittedName>
        <fullName evidence="2">Uncharacterized protein</fullName>
    </submittedName>
</protein>
<sequence length="112" mass="13481">MHVDEERRIRYQLLLYQHSTRYHDVHECRKGEGRVRFSSIKKQQTAEVPCCLRYRCCRHTPEDPFLFKPMIHHDFDGYTNAQVPHRSSFLQFSVPIILPILFIYFSSILLIK</sequence>
<keyword evidence="1" id="KW-0472">Membrane</keyword>
<proteinExistence type="predicted"/>
<accession>A0AAQ3NYV2</accession>